<dbReference type="HAMAP" id="MF_01074">
    <property type="entry name" value="LarC"/>
    <property type="match status" value="1"/>
</dbReference>
<comment type="function">
    <text evidence="2">Involved in the biosynthesis of a nickel-pincer cofactor ((SCS)Ni(II) pincer complex). Binds Ni(2+), and functions in nickel delivery to pyridinium-3,5-bisthiocarboxylic acid mononucleotide (P2TMN), to form the mature cofactor. Is thus probably required for the activation of nickel-pincer cofactor-dependent enzymes.</text>
</comment>
<dbReference type="Pfam" id="PF01969">
    <property type="entry name" value="Ni_insertion"/>
    <property type="match status" value="1"/>
</dbReference>
<dbReference type="HOGENOM" id="CLU_028523_2_1_11"/>
<dbReference type="PANTHER" id="PTHR36566:SF1">
    <property type="entry name" value="PYRIDINIUM-3,5-BISTHIOCARBOXYLIC ACID MONONUCLEOTIDE NICKEL INSERTION PROTEIN"/>
    <property type="match status" value="1"/>
</dbReference>
<evidence type="ECO:0000313" key="4">
    <source>
        <dbReference type="EMBL" id="BAK33578.1"/>
    </source>
</evidence>
<gene>
    <name evidence="2" type="primary">larC</name>
    <name evidence="4" type="ordered locus">MLP_05640</name>
</gene>
<dbReference type="InterPro" id="IPR002822">
    <property type="entry name" value="Ni_insertion"/>
</dbReference>
<dbReference type="GO" id="GO:0016151">
    <property type="term" value="F:nickel cation binding"/>
    <property type="evidence" value="ECO:0007669"/>
    <property type="project" value="UniProtKB-UniRule"/>
</dbReference>
<name>F5XK82_MICPN</name>
<dbReference type="eggNOG" id="COG1641">
    <property type="taxonomic scope" value="Bacteria"/>
</dbReference>
<keyword evidence="2" id="KW-0456">Lyase</keyword>
<dbReference type="PANTHER" id="PTHR36566">
    <property type="entry name" value="NICKEL INSERTION PROTEIN-RELATED"/>
    <property type="match status" value="1"/>
</dbReference>
<dbReference type="RefSeq" id="WP_013861467.1">
    <property type="nucleotide sequence ID" value="NC_015635.1"/>
</dbReference>
<protein>
    <recommendedName>
        <fullName evidence="2">Pyridinium-3,5-bisthiocarboxylic acid mononucleotide nickel insertion protein</fullName>
        <shortName evidence="2">P2TMN nickel insertion protein</shortName>
        <ecNumber evidence="2">4.99.1.12</ecNumber>
    </recommendedName>
    <alternativeName>
        <fullName evidence="2">Nickel-pincer cofactor biosynthesis protein LarC</fullName>
    </alternativeName>
</protein>
<organism evidence="4 5">
    <name type="scientific">Microlunatus phosphovorus (strain ATCC 700054 / DSM 10555 / JCM 9379 / NBRC 101784 / NCIMB 13414 / VKM Ac-1990 / NM-1)</name>
    <dbReference type="NCBI Taxonomy" id="1032480"/>
    <lineage>
        <taxon>Bacteria</taxon>
        <taxon>Bacillati</taxon>
        <taxon>Actinomycetota</taxon>
        <taxon>Actinomycetes</taxon>
        <taxon>Propionibacteriales</taxon>
        <taxon>Propionibacteriaceae</taxon>
        <taxon>Microlunatus</taxon>
    </lineage>
</organism>
<accession>F5XK82</accession>
<feature type="region of interest" description="Disordered" evidence="3">
    <location>
        <begin position="248"/>
        <end position="282"/>
    </location>
</feature>
<evidence type="ECO:0000256" key="3">
    <source>
        <dbReference type="SAM" id="MobiDB-lite"/>
    </source>
</evidence>
<dbReference type="AlphaFoldDB" id="F5XK82"/>
<keyword evidence="1 2" id="KW-0533">Nickel</keyword>
<dbReference type="Gene3D" id="3.30.70.1380">
    <property type="entry name" value="Transcriptional regulatory protein pf0864 domain like"/>
    <property type="match status" value="1"/>
</dbReference>
<dbReference type="Proteomes" id="UP000007947">
    <property type="component" value="Chromosome"/>
</dbReference>
<dbReference type="NCBIfam" id="TIGR00299">
    <property type="entry name" value="nickel pincer cofactor biosynthesis protein LarC"/>
    <property type="match status" value="1"/>
</dbReference>
<dbReference type="EMBL" id="AP012204">
    <property type="protein sequence ID" value="BAK33578.1"/>
    <property type="molecule type" value="Genomic_DNA"/>
</dbReference>
<comment type="similarity">
    <text evidence="2">Belongs to the LarC family.</text>
</comment>
<dbReference type="GO" id="GO:0016829">
    <property type="term" value="F:lyase activity"/>
    <property type="evidence" value="ECO:0007669"/>
    <property type="project" value="UniProtKB-UniRule"/>
</dbReference>
<sequence>MISTAGSATRHAWIDASAGVAGDMLLGALIDAGADLAVVQEAVDAVVPGSVRLTVANVMRCGQRATKLTVEVLTKDLPHRRWATIRESLQAASLASPVRDRALATFARLAEAEAEAHGIPAEEVHFHEVGALDSIADVVGVAAALTDLGVTSVSASAVAVGSGRVRAAHGELPVPVPAVVRLSAGWRVHAGGAGELATPTGMALVTALSTVCEDLPALRVVGSGAGAGTKDFPDRPNITRVIMGEVEPSAATAPATESDAETTSTDSTGTESMSTESTGTESMSVLEANVDDLDPRLWPGVIDRLLQAGAADAWLTPILMKKGRPAHLLSVLSRPELVEVLQQLILTHTSTLGIRCYQVSRIALSRRWYTVDLPRADPPSADPPEAEVAEAGAAGAGAAGAGAAGAGAGVAGAEVRVKVGYDSTGIRQLNPEFADVASVAATYGLPEREVLALAQAAARDAGLVLGAPPPD</sequence>
<evidence type="ECO:0000256" key="2">
    <source>
        <dbReference type="HAMAP-Rule" id="MF_01074"/>
    </source>
</evidence>
<reference evidence="4 5" key="1">
    <citation type="submission" date="2011-05" db="EMBL/GenBank/DDBJ databases">
        <title>Whole genome sequence of Microlunatus phosphovorus NM-1.</title>
        <authorList>
            <person name="Hosoyama A."/>
            <person name="Sasaki K."/>
            <person name="Harada T."/>
            <person name="Igarashi R."/>
            <person name="Kawakoshi A."/>
            <person name="Sasagawa M."/>
            <person name="Fukada J."/>
            <person name="Nakamura S."/>
            <person name="Katano Y."/>
            <person name="Hanada S."/>
            <person name="Kamagata Y."/>
            <person name="Nakamura N."/>
            <person name="Yamazaki S."/>
            <person name="Fujita N."/>
        </authorList>
    </citation>
    <scope>NUCLEOTIDE SEQUENCE [LARGE SCALE GENOMIC DNA]</scope>
    <source>
        <strain evidence="5">ATCC 700054 / DSM 10555 / JCM 9379 / NBRC 101784 / NCIMB 13414 / VKM Ac-1990 / NM-1</strain>
    </source>
</reference>
<dbReference type="KEGG" id="mph:MLP_05640"/>
<dbReference type="Gene3D" id="3.10.20.300">
    <property type="entry name" value="mk0293 like domain"/>
    <property type="match status" value="1"/>
</dbReference>
<dbReference type="STRING" id="1032480.MLP_05640"/>
<keyword evidence="5" id="KW-1185">Reference proteome</keyword>
<evidence type="ECO:0000256" key="1">
    <source>
        <dbReference type="ARBA" id="ARBA00022596"/>
    </source>
</evidence>
<comment type="catalytic activity">
    <reaction evidence="2">
        <text>Ni(II)-pyridinium-3,5-bisthiocarboxylate mononucleotide = pyridinium-3,5-bisthiocarboxylate mononucleotide + Ni(2+)</text>
        <dbReference type="Rhea" id="RHEA:54784"/>
        <dbReference type="ChEBI" id="CHEBI:49786"/>
        <dbReference type="ChEBI" id="CHEBI:137372"/>
        <dbReference type="ChEBI" id="CHEBI:137373"/>
        <dbReference type="EC" id="4.99.1.12"/>
    </reaction>
</comment>
<proteinExistence type="inferred from homology"/>
<dbReference type="GO" id="GO:0051604">
    <property type="term" value="P:protein maturation"/>
    <property type="evidence" value="ECO:0007669"/>
    <property type="project" value="UniProtKB-UniRule"/>
</dbReference>
<evidence type="ECO:0000313" key="5">
    <source>
        <dbReference type="Proteomes" id="UP000007947"/>
    </source>
</evidence>
<dbReference type="EC" id="4.99.1.12" evidence="2"/>